<gene>
    <name evidence="8" type="primary">pheA</name>
    <name evidence="11" type="ORF">IAA96_04845</name>
</gene>
<dbReference type="PROSITE" id="PS51671">
    <property type="entry name" value="ACT"/>
    <property type="match status" value="1"/>
</dbReference>
<evidence type="ECO:0000259" key="10">
    <source>
        <dbReference type="PROSITE" id="PS51671"/>
    </source>
</evidence>
<dbReference type="PANTHER" id="PTHR21022:SF19">
    <property type="entry name" value="PREPHENATE DEHYDRATASE-RELATED"/>
    <property type="match status" value="1"/>
</dbReference>
<dbReference type="EC" id="4.2.1.51" evidence="2 8"/>
<comment type="catalytic activity">
    <reaction evidence="7 8">
        <text>prephenate + H(+) = 3-phenylpyruvate + CO2 + H2O</text>
        <dbReference type="Rhea" id="RHEA:21648"/>
        <dbReference type="ChEBI" id="CHEBI:15377"/>
        <dbReference type="ChEBI" id="CHEBI:15378"/>
        <dbReference type="ChEBI" id="CHEBI:16526"/>
        <dbReference type="ChEBI" id="CHEBI:18005"/>
        <dbReference type="ChEBI" id="CHEBI:29934"/>
        <dbReference type="EC" id="4.2.1.51"/>
    </reaction>
</comment>
<evidence type="ECO:0000259" key="9">
    <source>
        <dbReference type="PROSITE" id="PS51171"/>
    </source>
</evidence>
<organism evidence="11 12">
    <name type="scientific">Candidatus Avitreponema avistercoris</name>
    <dbReference type="NCBI Taxonomy" id="2840705"/>
    <lineage>
        <taxon>Bacteria</taxon>
        <taxon>Pseudomonadati</taxon>
        <taxon>Spirochaetota</taxon>
        <taxon>Spirochaetia</taxon>
        <taxon>Spirochaetales</taxon>
        <taxon>Candidatus Avitreponema</taxon>
    </lineage>
</organism>
<dbReference type="InterPro" id="IPR001086">
    <property type="entry name" value="Preph_deHydtase"/>
</dbReference>
<evidence type="ECO:0000313" key="12">
    <source>
        <dbReference type="Proteomes" id="UP000823616"/>
    </source>
</evidence>
<dbReference type="CDD" id="cd04905">
    <property type="entry name" value="ACT_CM-PDT"/>
    <property type="match status" value="1"/>
</dbReference>
<feature type="non-terminal residue" evidence="11">
    <location>
        <position position="1"/>
    </location>
</feature>
<feature type="domain" description="ACT" evidence="10">
    <location>
        <begin position="99"/>
        <end position="184"/>
    </location>
</feature>
<dbReference type="GO" id="GO:0009094">
    <property type="term" value="P:L-phenylalanine biosynthetic process"/>
    <property type="evidence" value="ECO:0007669"/>
    <property type="project" value="UniProtKB-KW"/>
</dbReference>
<evidence type="ECO:0000256" key="3">
    <source>
        <dbReference type="ARBA" id="ARBA00022605"/>
    </source>
</evidence>
<dbReference type="Pfam" id="PF00800">
    <property type="entry name" value="PDT"/>
    <property type="match status" value="1"/>
</dbReference>
<dbReference type="Proteomes" id="UP000823616">
    <property type="component" value="Unassembled WGS sequence"/>
</dbReference>
<keyword evidence="4 8" id="KW-0057">Aromatic amino acid biosynthesis</keyword>
<keyword evidence="3 8" id="KW-0028">Amino-acid biosynthesis</keyword>
<dbReference type="GO" id="GO:0005737">
    <property type="term" value="C:cytoplasm"/>
    <property type="evidence" value="ECO:0007669"/>
    <property type="project" value="TreeGrafter"/>
</dbReference>
<dbReference type="PROSITE" id="PS00858">
    <property type="entry name" value="PREPHENATE_DEHYDR_2"/>
    <property type="match status" value="1"/>
</dbReference>
<proteinExistence type="predicted"/>
<evidence type="ECO:0000256" key="2">
    <source>
        <dbReference type="ARBA" id="ARBA00013147"/>
    </source>
</evidence>
<dbReference type="InterPro" id="IPR018528">
    <property type="entry name" value="Preph_deHydtase_CS"/>
</dbReference>
<dbReference type="GO" id="GO:0004664">
    <property type="term" value="F:prephenate dehydratase activity"/>
    <property type="evidence" value="ECO:0007669"/>
    <property type="project" value="UniProtKB-UniRule"/>
</dbReference>
<evidence type="ECO:0000313" key="11">
    <source>
        <dbReference type="EMBL" id="MBO8450416.1"/>
    </source>
</evidence>
<evidence type="ECO:0000256" key="6">
    <source>
        <dbReference type="ARBA" id="ARBA00023239"/>
    </source>
</evidence>
<dbReference type="PANTHER" id="PTHR21022">
    <property type="entry name" value="PREPHENATE DEHYDRATASE P PROTEIN"/>
    <property type="match status" value="1"/>
</dbReference>
<dbReference type="EMBL" id="JADIMS010000081">
    <property type="protein sequence ID" value="MBO8450416.1"/>
    <property type="molecule type" value="Genomic_DNA"/>
</dbReference>
<reference evidence="11" key="2">
    <citation type="journal article" date="2021" name="PeerJ">
        <title>Extensive microbial diversity within the chicken gut microbiome revealed by metagenomics and culture.</title>
        <authorList>
            <person name="Gilroy R."/>
            <person name="Ravi A."/>
            <person name="Getino M."/>
            <person name="Pursley I."/>
            <person name="Horton D.L."/>
            <person name="Alikhan N.F."/>
            <person name="Baker D."/>
            <person name="Gharbi K."/>
            <person name="Hall N."/>
            <person name="Watson M."/>
            <person name="Adriaenssens E.M."/>
            <person name="Foster-Nyarko E."/>
            <person name="Jarju S."/>
            <person name="Secka A."/>
            <person name="Antonio M."/>
            <person name="Oren A."/>
            <person name="Chaudhuri R.R."/>
            <person name="La Ragione R."/>
            <person name="Hildebrand F."/>
            <person name="Pallen M.J."/>
        </authorList>
    </citation>
    <scope>NUCLEOTIDE SEQUENCE</scope>
    <source>
        <strain evidence="11">B3-4054</strain>
    </source>
</reference>
<sequence length="192" mass="21066">LDTIRTVYSHPQPFVQCADFLSRYPDWKHVETDSTSTAARLVAESGDPSNAAVAGSLAASLYHLEVLKTGIEANPLNYTRFVVIAPRGVICCPTPDFSVVIFTAANEPGSLYKILGLFVKYGLNLTKLESRPIHGEPWRYRFYANLALPADVHASAVSSERIRSALQELQTTAVADRIVEDVRVLGLYRTGA</sequence>
<evidence type="ECO:0000256" key="5">
    <source>
        <dbReference type="ARBA" id="ARBA00023222"/>
    </source>
</evidence>
<comment type="caution">
    <text evidence="11">The sequence shown here is derived from an EMBL/GenBank/DDBJ whole genome shotgun (WGS) entry which is preliminary data.</text>
</comment>
<evidence type="ECO:0000256" key="8">
    <source>
        <dbReference type="RuleBase" id="RU361254"/>
    </source>
</evidence>
<keyword evidence="6 8" id="KW-0456">Lyase</keyword>
<dbReference type="AlphaFoldDB" id="A0A9D9EPM0"/>
<comment type="pathway">
    <text evidence="1 8">Amino-acid biosynthesis; L-phenylalanine biosynthesis; phenylpyruvate from prephenate: step 1/1.</text>
</comment>
<name>A0A9D9EPM0_9SPIR</name>
<dbReference type="PROSITE" id="PS51171">
    <property type="entry name" value="PREPHENATE_DEHYDR_3"/>
    <property type="match status" value="1"/>
</dbReference>
<evidence type="ECO:0000256" key="7">
    <source>
        <dbReference type="ARBA" id="ARBA00047848"/>
    </source>
</evidence>
<keyword evidence="5 8" id="KW-0584">Phenylalanine biosynthesis</keyword>
<dbReference type="Pfam" id="PF01842">
    <property type="entry name" value="ACT"/>
    <property type="match status" value="1"/>
</dbReference>
<protein>
    <recommendedName>
        <fullName evidence="2 8">Prephenate dehydratase</fullName>
        <shortName evidence="8">PDT</shortName>
        <ecNumber evidence="2 8">4.2.1.51</ecNumber>
    </recommendedName>
</protein>
<reference evidence="11" key="1">
    <citation type="submission" date="2020-10" db="EMBL/GenBank/DDBJ databases">
        <authorList>
            <person name="Gilroy R."/>
        </authorList>
    </citation>
    <scope>NUCLEOTIDE SEQUENCE</scope>
    <source>
        <strain evidence="11">B3-4054</strain>
    </source>
</reference>
<dbReference type="InterPro" id="IPR045865">
    <property type="entry name" value="ACT-like_dom_sf"/>
</dbReference>
<feature type="domain" description="Prephenate dehydratase" evidence="9">
    <location>
        <begin position="1"/>
        <end position="86"/>
    </location>
</feature>
<accession>A0A9D9EPM0</accession>
<dbReference type="Gene3D" id="3.40.190.10">
    <property type="entry name" value="Periplasmic binding protein-like II"/>
    <property type="match status" value="1"/>
</dbReference>
<dbReference type="InterPro" id="IPR002912">
    <property type="entry name" value="ACT_dom"/>
</dbReference>
<dbReference type="Gene3D" id="3.30.70.260">
    <property type="match status" value="1"/>
</dbReference>
<dbReference type="SUPFAM" id="SSF55021">
    <property type="entry name" value="ACT-like"/>
    <property type="match status" value="1"/>
</dbReference>
<evidence type="ECO:0000256" key="4">
    <source>
        <dbReference type="ARBA" id="ARBA00023141"/>
    </source>
</evidence>
<dbReference type="SUPFAM" id="SSF53850">
    <property type="entry name" value="Periplasmic binding protein-like II"/>
    <property type="match status" value="1"/>
</dbReference>
<evidence type="ECO:0000256" key="1">
    <source>
        <dbReference type="ARBA" id="ARBA00004741"/>
    </source>
</evidence>